<keyword evidence="2" id="KW-1185">Reference proteome</keyword>
<dbReference type="EMBL" id="JASBWR010000120">
    <property type="protein sequence ID" value="KAJ9093646.1"/>
    <property type="molecule type" value="Genomic_DNA"/>
</dbReference>
<reference evidence="1" key="1">
    <citation type="submission" date="2023-04" db="EMBL/GenBank/DDBJ databases">
        <title>Draft Genome sequencing of Naganishia species isolated from polar environments using Oxford Nanopore Technology.</title>
        <authorList>
            <person name="Leo P."/>
            <person name="Venkateswaran K."/>
        </authorList>
    </citation>
    <scope>NUCLEOTIDE SEQUENCE</scope>
    <source>
        <strain evidence="1">MNA-CCFEE 5261</strain>
    </source>
</reference>
<comment type="caution">
    <text evidence="1">The sequence shown here is derived from an EMBL/GenBank/DDBJ whole genome shotgun (WGS) entry which is preliminary data.</text>
</comment>
<organism evidence="1 2">
    <name type="scientific">Naganishia cerealis</name>
    <dbReference type="NCBI Taxonomy" id="610337"/>
    <lineage>
        <taxon>Eukaryota</taxon>
        <taxon>Fungi</taxon>
        <taxon>Dikarya</taxon>
        <taxon>Basidiomycota</taxon>
        <taxon>Agaricomycotina</taxon>
        <taxon>Tremellomycetes</taxon>
        <taxon>Filobasidiales</taxon>
        <taxon>Filobasidiaceae</taxon>
        <taxon>Naganishia</taxon>
    </lineage>
</organism>
<dbReference type="Proteomes" id="UP001241377">
    <property type="component" value="Unassembled WGS sequence"/>
</dbReference>
<evidence type="ECO:0000313" key="1">
    <source>
        <dbReference type="EMBL" id="KAJ9093646.1"/>
    </source>
</evidence>
<gene>
    <name evidence="1" type="ORF">QFC19_008234</name>
</gene>
<sequence length="727" mass="80656">MAKRPRKGAKAAKGSQNTTGGKSFKALKNLRARRFSINDSSSLSEDEEESLVGDFGQKLPGKTYKRGSGSESESSLTALSDDDSVSKTGSVFFESDDEVLVPRGKGKTMPSKFSSKKKYPMSTSGKKSIPSVSVDESDDDSDSDSSDDSNSDSEVDFVQLQAQRKAMKSRPKGKTLKSLPQPSRRRSSATPKYGRRKSNAALPDDIEFALEFDDDEEDENAVKALVGAPGEEDLGEEINDTKVNYTLNSDDDYEIDDNELLATLQADNDMEEFNDGGGLAARNDSVVLWGDDEDKFLREEERFLVNEFENNGFDDEQPLVLQNYESYDADSNQTHLNDSLEFMNKNKVEHHGSDSYEEEDDEDDEDDDDDDFIVFDLLFENGITTNDKHKIRDNSAKSSPRKRKHHKVGLSARSSDDEDDSYLWNYFFSLDESSGEEKKAKSNDGDEQESESGELIVDDFFEQSRKRPVEAAVSDHEYDSGESTDEDVLLATKPHRKHAGSKLAKEVLSSKTADYRPPILGTWVAIDSKPFGIIDGLSTRNLVQPSRQAQPRKPRIDTSGSSDDLALELDELLNISELDDVDETDIQIWRDFNNEKRAVPLGAFRNKSLVYTNLAAVTAGHSDGGLNHTSRSNNDYNKRRYSLTNHSHGDRKAAAGASKRARRRSSTGNRAGLNIPSRAMRRRASNAQAESEGLRPTKSGLFSETALANVEELLGDDTEILALVHGL</sequence>
<evidence type="ECO:0000313" key="2">
    <source>
        <dbReference type="Proteomes" id="UP001241377"/>
    </source>
</evidence>
<name>A0ACC2V477_9TREE</name>
<protein>
    <submittedName>
        <fullName evidence="1">Uncharacterized protein</fullName>
    </submittedName>
</protein>
<proteinExistence type="predicted"/>
<accession>A0ACC2V477</accession>